<dbReference type="Pfam" id="PF00156">
    <property type="entry name" value="Pribosyltran"/>
    <property type="match status" value="1"/>
</dbReference>
<evidence type="ECO:0000256" key="1">
    <source>
        <dbReference type="ARBA" id="ARBA00008007"/>
    </source>
</evidence>
<dbReference type="Pfam" id="PF18912">
    <property type="entry name" value="DZR_2"/>
    <property type="match status" value="1"/>
</dbReference>
<dbReference type="InterPro" id="IPR044005">
    <property type="entry name" value="DZR_2"/>
</dbReference>
<sequence length="250" mass="26836">MTAFATTTLADTARLYAEAAAQAVAETLWPTRCAICDEPGELLCERCRSELPFIDLWRACPICGAPWGHTQCTECNPVMLAATGRKAVAFSSLVSPFELTESSRRIAVVYKDGGEQRLATEMARYMARYLSPEIASEVAGVTFVPASRKARARRGFDHAKLLAQEVALVIGRPVIPLLSPPCAHDQRALSRRARMGNMAHAVSALPGASAPESILLIDDVCTTGATLFAACDAIREAGGRTVHCLTFARA</sequence>
<feature type="domain" description="Double zinc ribbon" evidence="3">
    <location>
        <begin position="25"/>
        <end position="75"/>
    </location>
</feature>
<proteinExistence type="inferred from homology"/>
<dbReference type="PANTHER" id="PTHR47505">
    <property type="entry name" value="DNA UTILIZATION PROTEIN YHGH"/>
    <property type="match status" value="1"/>
</dbReference>
<name>A0A6N6NN64_9ACTN</name>
<evidence type="ECO:0000313" key="5">
    <source>
        <dbReference type="Proteomes" id="UP000468668"/>
    </source>
</evidence>
<accession>A0A6N6NN64</accession>
<dbReference type="Gene3D" id="3.40.50.2020">
    <property type="match status" value="1"/>
</dbReference>
<organism evidence="4 5">
    <name type="scientific">Ellagibacter isourolithinifaciens</name>
    <dbReference type="NCBI Taxonomy" id="2137581"/>
    <lineage>
        <taxon>Bacteria</taxon>
        <taxon>Bacillati</taxon>
        <taxon>Actinomycetota</taxon>
        <taxon>Coriobacteriia</taxon>
        <taxon>Eggerthellales</taxon>
        <taxon>Eggerthellaceae</taxon>
        <taxon>Ellagibacter</taxon>
    </lineage>
</organism>
<dbReference type="InterPro" id="IPR029057">
    <property type="entry name" value="PRTase-like"/>
</dbReference>
<dbReference type="RefSeq" id="WP_158048995.1">
    <property type="nucleotide sequence ID" value="NZ_WAJR01000004.1"/>
</dbReference>
<evidence type="ECO:0000313" key="4">
    <source>
        <dbReference type="EMBL" id="KAB1641827.1"/>
    </source>
</evidence>
<evidence type="ECO:0000259" key="3">
    <source>
        <dbReference type="Pfam" id="PF18912"/>
    </source>
</evidence>
<evidence type="ECO:0000259" key="2">
    <source>
        <dbReference type="Pfam" id="PF00156"/>
    </source>
</evidence>
<gene>
    <name evidence="4" type="ORF">F8C90_03150</name>
</gene>
<dbReference type="InterPro" id="IPR000836">
    <property type="entry name" value="PRTase_dom"/>
</dbReference>
<dbReference type="Proteomes" id="UP000468668">
    <property type="component" value="Unassembled WGS sequence"/>
</dbReference>
<dbReference type="InterPro" id="IPR051910">
    <property type="entry name" value="ComF/GntX_DNA_util-trans"/>
</dbReference>
<keyword evidence="5" id="KW-1185">Reference proteome</keyword>
<dbReference type="OrthoDB" id="5242900at2"/>
<dbReference type="EMBL" id="WAJR01000004">
    <property type="protein sequence ID" value="KAB1641827.1"/>
    <property type="molecule type" value="Genomic_DNA"/>
</dbReference>
<reference evidence="4 5" key="1">
    <citation type="submission" date="2019-09" db="EMBL/GenBank/DDBJ databases">
        <title>Whole genome shotgun sequencing (WGS) of Ellagibacter isourolithinifaciens DSM 104140(T) and Adlercreutzia muris DSM 29508(T).</title>
        <authorList>
            <person name="Stoll D.A."/>
            <person name="Danylec N."/>
            <person name="Huch M."/>
        </authorList>
    </citation>
    <scope>NUCLEOTIDE SEQUENCE [LARGE SCALE GENOMIC DNA]</scope>
    <source>
        <strain evidence="4 5">DSM 104140</strain>
    </source>
</reference>
<dbReference type="GeneID" id="98657400"/>
<dbReference type="PANTHER" id="PTHR47505:SF1">
    <property type="entry name" value="DNA UTILIZATION PROTEIN YHGH"/>
    <property type="match status" value="1"/>
</dbReference>
<comment type="similarity">
    <text evidence="1">Belongs to the ComF/GntX family.</text>
</comment>
<comment type="caution">
    <text evidence="4">The sequence shown here is derived from an EMBL/GenBank/DDBJ whole genome shotgun (WGS) entry which is preliminary data.</text>
</comment>
<dbReference type="AlphaFoldDB" id="A0A6N6NN64"/>
<dbReference type="SUPFAM" id="SSF53271">
    <property type="entry name" value="PRTase-like"/>
    <property type="match status" value="1"/>
</dbReference>
<protein>
    <submittedName>
        <fullName evidence="4">ComF family protein</fullName>
    </submittedName>
</protein>
<dbReference type="CDD" id="cd06223">
    <property type="entry name" value="PRTases_typeI"/>
    <property type="match status" value="1"/>
</dbReference>
<feature type="domain" description="Phosphoribosyltransferase" evidence="2">
    <location>
        <begin position="206"/>
        <end position="248"/>
    </location>
</feature>